<gene>
    <name evidence="2" type="ORF">QTG54_008230</name>
</gene>
<dbReference type="PANTHER" id="PTHR35213:SF5">
    <property type="entry name" value="RING-TYPE DOMAIN-CONTAINING PROTEIN"/>
    <property type="match status" value="1"/>
</dbReference>
<dbReference type="EMBL" id="JATAAI010000014">
    <property type="protein sequence ID" value="KAK1740978.1"/>
    <property type="molecule type" value="Genomic_DNA"/>
</dbReference>
<reference evidence="2" key="1">
    <citation type="submission" date="2023-06" db="EMBL/GenBank/DDBJ databases">
        <title>Survivors Of The Sea: Transcriptome response of Skeletonema marinoi to long-term dormancy.</title>
        <authorList>
            <person name="Pinder M.I.M."/>
            <person name="Kourtchenko O."/>
            <person name="Robertson E.K."/>
            <person name="Larsson T."/>
            <person name="Maumus F."/>
            <person name="Osuna-Cruz C.M."/>
            <person name="Vancaester E."/>
            <person name="Stenow R."/>
            <person name="Vandepoele K."/>
            <person name="Ploug H."/>
            <person name="Bruchert V."/>
            <person name="Godhe A."/>
            <person name="Topel M."/>
        </authorList>
    </citation>
    <scope>NUCLEOTIDE SEQUENCE</scope>
    <source>
        <strain evidence="2">R05AC</strain>
    </source>
</reference>
<comment type="caution">
    <text evidence="2">The sequence shown here is derived from an EMBL/GenBank/DDBJ whole genome shotgun (WGS) entry which is preliminary data.</text>
</comment>
<proteinExistence type="predicted"/>
<feature type="non-terminal residue" evidence="2">
    <location>
        <position position="1"/>
    </location>
</feature>
<dbReference type="PANTHER" id="PTHR35213">
    <property type="entry name" value="RING-TYPE DOMAIN-CONTAINING PROTEIN-RELATED"/>
    <property type="match status" value="1"/>
</dbReference>
<feature type="non-terminal residue" evidence="2">
    <location>
        <position position="169"/>
    </location>
</feature>
<feature type="compositionally biased region" description="Basic and acidic residues" evidence="1">
    <location>
        <begin position="12"/>
        <end position="22"/>
    </location>
</feature>
<evidence type="ECO:0000256" key="1">
    <source>
        <dbReference type="SAM" id="MobiDB-lite"/>
    </source>
</evidence>
<protein>
    <submittedName>
        <fullName evidence="2">Uncharacterized protein</fullName>
    </submittedName>
</protein>
<dbReference type="Proteomes" id="UP001224775">
    <property type="component" value="Unassembled WGS sequence"/>
</dbReference>
<evidence type="ECO:0000313" key="3">
    <source>
        <dbReference type="Proteomes" id="UP001224775"/>
    </source>
</evidence>
<evidence type="ECO:0000313" key="2">
    <source>
        <dbReference type="EMBL" id="KAK1740978.1"/>
    </source>
</evidence>
<dbReference type="AlphaFoldDB" id="A0AAD8Y7G9"/>
<organism evidence="2 3">
    <name type="scientific">Skeletonema marinoi</name>
    <dbReference type="NCBI Taxonomy" id="267567"/>
    <lineage>
        <taxon>Eukaryota</taxon>
        <taxon>Sar</taxon>
        <taxon>Stramenopiles</taxon>
        <taxon>Ochrophyta</taxon>
        <taxon>Bacillariophyta</taxon>
        <taxon>Coscinodiscophyceae</taxon>
        <taxon>Thalassiosirophycidae</taxon>
        <taxon>Thalassiosirales</taxon>
        <taxon>Skeletonemataceae</taxon>
        <taxon>Skeletonema</taxon>
        <taxon>Skeletonema marinoi-dohrnii complex</taxon>
    </lineage>
</organism>
<feature type="compositionally biased region" description="Basic and acidic residues" evidence="1">
    <location>
        <begin position="29"/>
        <end position="40"/>
    </location>
</feature>
<accession>A0AAD8Y7G9</accession>
<name>A0AAD8Y7G9_9STRA</name>
<keyword evidence="3" id="KW-1185">Reference proteome</keyword>
<feature type="region of interest" description="Disordered" evidence="1">
    <location>
        <begin position="1"/>
        <end position="76"/>
    </location>
</feature>
<sequence length="169" mass="19221">ALEVLADTASDDELRNRYDASKHSGRSSSENRDHYSTSDTKEDDDSGGRGCSADDDMNSSIRKAASKAKKEGLRKGKWMEEEEEYTTRVIHHFSSGLITLPEGKTLRTFLADKLQCDPMRITKKFAGASCLSKKIHTLCERPQFTPQEIEAARIEIERLEERFKLRLEH</sequence>